<keyword evidence="3" id="KW-1185">Reference proteome</keyword>
<comment type="caution">
    <text evidence="2">The sequence shown here is derived from an EMBL/GenBank/DDBJ whole genome shotgun (WGS) entry which is preliminary data.</text>
</comment>
<protein>
    <recommendedName>
        <fullName evidence="4">Lipoprotein</fullName>
    </recommendedName>
</protein>
<evidence type="ECO:0000313" key="2">
    <source>
        <dbReference type="EMBL" id="ODQ90033.1"/>
    </source>
</evidence>
<dbReference type="AlphaFoldDB" id="A0A1E3RJJ6"/>
<reference evidence="3" key="1">
    <citation type="submission" date="2016-09" db="EMBL/GenBank/DDBJ databases">
        <authorList>
            <person name="Greninger A.L."/>
            <person name="Jerome K.R."/>
            <person name="Mcnair B."/>
            <person name="Wallis C."/>
            <person name="Fang F."/>
        </authorList>
    </citation>
    <scope>NUCLEOTIDE SEQUENCE [LARGE SCALE GENOMIC DNA]</scope>
    <source>
        <strain evidence="3">M6</strain>
    </source>
</reference>
<gene>
    <name evidence="2" type="ORF">BHQ18_11300</name>
</gene>
<dbReference type="STRING" id="1776.BHQ18_11300"/>
<proteinExistence type="predicted"/>
<name>A0A1E3RJJ6_MYCFV</name>
<dbReference type="PROSITE" id="PS51257">
    <property type="entry name" value="PROKAR_LIPOPROTEIN"/>
    <property type="match status" value="1"/>
</dbReference>
<evidence type="ECO:0000256" key="1">
    <source>
        <dbReference type="SAM" id="MobiDB-lite"/>
    </source>
</evidence>
<sequence length="90" mass="8696">MRALWLAAGFAAAAITAGCSSEPPASDPPSERQSTTTTEAPAGHGSLAQCLSEHGVPAAPGPAGPPPGVDPGKWDSAMQACASYAPGPAG</sequence>
<feature type="region of interest" description="Disordered" evidence="1">
    <location>
        <begin position="19"/>
        <end position="76"/>
    </location>
</feature>
<dbReference type="EMBL" id="MIHA01000007">
    <property type="protein sequence ID" value="ODQ90033.1"/>
    <property type="molecule type" value="Genomic_DNA"/>
</dbReference>
<dbReference type="RefSeq" id="WP_069413703.1">
    <property type="nucleotide sequence ID" value="NZ_JACKUL010000022.1"/>
</dbReference>
<feature type="compositionally biased region" description="Pro residues" evidence="1">
    <location>
        <begin position="59"/>
        <end position="69"/>
    </location>
</feature>
<accession>A0A1E3RJJ6</accession>
<organism evidence="2 3">
    <name type="scientific">Mycolicibacterium flavescens</name>
    <name type="common">Mycobacterium flavescens</name>
    <dbReference type="NCBI Taxonomy" id="1776"/>
    <lineage>
        <taxon>Bacteria</taxon>
        <taxon>Bacillati</taxon>
        <taxon>Actinomycetota</taxon>
        <taxon>Actinomycetes</taxon>
        <taxon>Mycobacteriales</taxon>
        <taxon>Mycobacteriaceae</taxon>
        <taxon>Mycolicibacterium</taxon>
    </lineage>
</organism>
<dbReference type="Proteomes" id="UP000094053">
    <property type="component" value="Unassembled WGS sequence"/>
</dbReference>
<evidence type="ECO:0008006" key="4">
    <source>
        <dbReference type="Google" id="ProtNLM"/>
    </source>
</evidence>
<evidence type="ECO:0000313" key="3">
    <source>
        <dbReference type="Proteomes" id="UP000094053"/>
    </source>
</evidence>